<gene>
    <name evidence="2" type="ORF">KK062_17825</name>
</gene>
<organism evidence="2 3">
    <name type="scientific">Dawidia cretensis</name>
    <dbReference type="NCBI Taxonomy" id="2782350"/>
    <lineage>
        <taxon>Bacteria</taxon>
        <taxon>Pseudomonadati</taxon>
        <taxon>Bacteroidota</taxon>
        <taxon>Cytophagia</taxon>
        <taxon>Cytophagales</taxon>
        <taxon>Chryseotaleaceae</taxon>
        <taxon>Dawidia</taxon>
    </lineage>
</organism>
<keyword evidence="3" id="KW-1185">Reference proteome</keyword>
<evidence type="ECO:0000313" key="2">
    <source>
        <dbReference type="EMBL" id="MBT1710110.1"/>
    </source>
</evidence>
<accession>A0AAP2DZL6</accession>
<dbReference type="Proteomes" id="UP001319080">
    <property type="component" value="Unassembled WGS sequence"/>
</dbReference>
<feature type="region of interest" description="Disordered" evidence="1">
    <location>
        <begin position="304"/>
        <end position="330"/>
    </location>
</feature>
<evidence type="ECO:0000256" key="1">
    <source>
        <dbReference type="SAM" id="MobiDB-lite"/>
    </source>
</evidence>
<proteinExistence type="predicted"/>
<sequence>MPFLEGITFTGKLGDLSAYRMRGCSKIVVRRKGGPNPDELKKGANFINTRRTMSEFGGCSRMGWHVRMTMNPIRRLADYNFGSDINSIMRRVQLQDGTSDWGRRNIILSDHARILEGFSTTQEMPRFDSIVRNPAYYTLDRATCSARVDIPELMHSINYFPQNNHALFRITATLGIVPDLFFDVAKKEYLPHAWYNRGAFGVDASTEWCPSLEGMDATTLQLSMDQTPPEEGWTLMLSIGIEFGSLREGGHIKEVKRFGAAKILALRGREASVEQGPEGNDPGSEEEVMLREPAPVQNLNFTVTRSQSEPRQASKKAPEADRQVNDQRRPQTLQMIYQYTAKTEPAQTEARMYTYAMVISASKEQAAPLLQNLTARAVYAVVTTALLGCPSPRETIAYTNAHRQTRLVT</sequence>
<name>A0AAP2DZL6_9BACT</name>
<comment type="caution">
    <text evidence="2">The sequence shown here is derived from an EMBL/GenBank/DDBJ whole genome shotgun (WGS) entry which is preliminary data.</text>
</comment>
<dbReference type="EMBL" id="JAHESE010000019">
    <property type="protein sequence ID" value="MBT1710110.1"/>
    <property type="molecule type" value="Genomic_DNA"/>
</dbReference>
<dbReference type="RefSeq" id="WP_254085687.1">
    <property type="nucleotide sequence ID" value="NZ_JAHESE010000019.1"/>
</dbReference>
<dbReference type="AlphaFoldDB" id="A0AAP2DZL6"/>
<reference evidence="2 3" key="1">
    <citation type="submission" date="2021-05" db="EMBL/GenBank/DDBJ databases">
        <title>A Polyphasic approach of four new species of the genus Ohtaekwangia: Ohtaekwangia histidinii sp. nov., Ohtaekwangia cretensis sp. nov., Ohtaekwangia indiensis sp. nov., Ohtaekwangia reichenbachii sp. nov. from diverse environment.</title>
        <authorList>
            <person name="Octaviana S."/>
        </authorList>
    </citation>
    <scope>NUCLEOTIDE SEQUENCE [LARGE SCALE GENOMIC DNA]</scope>
    <source>
        <strain evidence="2 3">PWU5</strain>
    </source>
</reference>
<evidence type="ECO:0000313" key="3">
    <source>
        <dbReference type="Proteomes" id="UP001319080"/>
    </source>
</evidence>
<feature type="compositionally biased region" description="Basic and acidic residues" evidence="1">
    <location>
        <begin position="316"/>
        <end position="329"/>
    </location>
</feature>
<protein>
    <submittedName>
        <fullName evidence="2">Uncharacterized protein</fullName>
    </submittedName>
</protein>